<feature type="domain" description="Beta-lactamase-related" evidence="1">
    <location>
        <begin position="54"/>
        <end position="312"/>
    </location>
</feature>
<dbReference type="InterPro" id="IPR012338">
    <property type="entry name" value="Beta-lactam/transpept-like"/>
</dbReference>
<dbReference type="Pfam" id="PF00144">
    <property type="entry name" value="Beta-lactamase"/>
    <property type="match status" value="1"/>
</dbReference>
<dbReference type="STRING" id="117157.SAMN04489717_3199"/>
<dbReference type="Gene3D" id="3.40.710.10">
    <property type="entry name" value="DD-peptidase/beta-lactamase superfamily"/>
    <property type="match status" value="1"/>
</dbReference>
<dbReference type="AlphaFoldDB" id="A0A1H1TI94"/>
<dbReference type="OrthoDB" id="9773047at2"/>
<dbReference type="EMBL" id="LT629732">
    <property type="protein sequence ID" value="SDS59706.1"/>
    <property type="molecule type" value="Genomic_DNA"/>
</dbReference>
<keyword evidence="3" id="KW-1185">Reference proteome</keyword>
<dbReference type="RefSeq" id="WP_092654460.1">
    <property type="nucleotide sequence ID" value="NZ_LT629732.1"/>
</dbReference>
<reference evidence="2 3" key="1">
    <citation type="submission" date="2016-10" db="EMBL/GenBank/DDBJ databases">
        <authorList>
            <person name="de Groot N.N."/>
        </authorList>
    </citation>
    <scope>NUCLEOTIDE SEQUENCE [LARGE SCALE GENOMIC DNA]</scope>
    <source>
        <strain evidence="2 3">DSM 22024</strain>
    </source>
</reference>
<evidence type="ECO:0000259" key="1">
    <source>
        <dbReference type="Pfam" id="PF00144"/>
    </source>
</evidence>
<sequence length="504" mass="55119">MDVKGMGVNGVGVNGVGVKEALPRSTPEDQGIPSRAVLDFVTALEERVDAIHGFVLVRHGHVVAQGSWAPYPLNGPRMVFSLSKSFTSSAVGLAVDQRLLSVDDPVLKFFPDDAPEEVSENLARMRVRHLLTMTTGHAADTAVVRTTGDQNWVRGILAKPVEHEPGTHFLYNSGASYLLSAIVQQVTGSTLLDYLRPRLLEPLGITDATWQTCPRGINTGGWGLTLRVGEIARFGQLYLQQGRWNGEQVIPQEWVAEATSRQVSNDGEPEIDWRQGYGYQFWRCRNGAYRGDGAFGQYCLVMPDQDAVLAMIGGTTHMQGALDLVWEHLLPAMGAEPLPSDDTTRDRLERRLATLSLPEPSGRSTSPTAARVSGQTYRVRIGDHSAEDPVLALRLPVRAAQTIRFDVGAEGECRLRLRDSGGEHEVVGGANQWRAGTTTVVRDDPDPVLVRATWTDDDTCELRICFVRTPFIRTHALKFEGDQVTMTTVDNVLPPPAAVVADLG</sequence>
<evidence type="ECO:0000313" key="2">
    <source>
        <dbReference type="EMBL" id="SDS59706.1"/>
    </source>
</evidence>
<dbReference type="PANTHER" id="PTHR43283:SF7">
    <property type="entry name" value="BETA-LACTAMASE-RELATED DOMAIN-CONTAINING PROTEIN"/>
    <property type="match status" value="1"/>
</dbReference>
<evidence type="ECO:0000313" key="3">
    <source>
        <dbReference type="Proteomes" id="UP000198983"/>
    </source>
</evidence>
<gene>
    <name evidence="2" type="ORF">SAMN04489717_3199</name>
</gene>
<dbReference type="Proteomes" id="UP000198983">
    <property type="component" value="Chromosome I"/>
</dbReference>
<organism evidence="2 3">
    <name type="scientific">Actinopolymorpha singaporensis</name>
    <dbReference type="NCBI Taxonomy" id="117157"/>
    <lineage>
        <taxon>Bacteria</taxon>
        <taxon>Bacillati</taxon>
        <taxon>Actinomycetota</taxon>
        <taxon>Actinomycetes</taxon>
        <taxon>Propionibacteriales</taxon>
        <taxon>Actinopolymorphaceae</taxon>
        <taxon>Actinopolymorpha</taxon>
    </lineage>
</organism>
<proteinExistence type="predicted"/>
<accession>A0A1H1TI94</accession>
<dbReference type="InterPro" id="IPR001466">
    <property type="entry name" value="Beta-lactam-related"/>
</dbReference>
<protein>
    <submittedName>
        <fullName evidence="2">CubicO group peptidase, beta-lactamase class C family</fullName>
    </submittedName>
</protein>
<dbReference type="InterPro" id="IPR050789">
    <property type="entry name" value="Diverse_Enzym_Activities"/>
</dbReference>
<dbReference type="PANTHER" id="PTHR43283">
    <property type="entry name" value="BETA-LACTAMASE-RELATED"/>
    <property type="match status" value="1"/>
</dbReference>
<name>A0A1H1TI94_9ACTN</name>
<dbReference type="SUPFAM" id="SSF56601">
    <property type="entry name" value="beta-lactamase/transpeptidase-like"/>
    <property type="match status" value="1"/>
</dbReference>